<gene>
    <name evidence="4" type="ORF">KP79_PYT24705</name>
</gene>
<comment type="caution">
    <text evidence="1">Lacks conserved residue(s) required for the propagation of feature annotation.</text>
</comment>
<dbReference type="InterPro" id="IPR003582">
    <property type="entry name" value="ShKT_dom"/>
</dbReference>
<sequence>MDGIVFFLLGGLLSLACLVETRQEASRDHTCADTSYSCNYWASNGFCHTYQSVKHQCRLSCKLCSSTSASSTTSFVESYDCLQNRHYNHLKSLIGNSCSSMDEQWYYLYHLVSSSVLSHCAKDAARYLRDYYRHHAPRSDCSCVIQNASLTHSVISNTFLQCMSSDENYRDIYDTTFYDSQSTHHVRMCLRHAEEWGKLAEIADNSCFVDLVQHFGRKLFVNHDERCSCQTTNGGSGQTTQVPHHQTSGDECMQYSQYQYLDNLLAHDTCISHYEVWGYLDQLTSYSPSCRIKVINRLQNAYGHYTQTPSNCTCGTNFDHLKMVHDSHGHWPYCSNESHYNGLTSKLISSDNQVCSSHHIVWQDLAQIPHYTNSNYHFCQKDAISHLADSVAQVQNLCRCVPVSDVTTTLPQTVTPSIAPTSPDIKMCSTTALTVGLVYGDVLKEGNFTCSDGSHALSEAAPMRLCNATDSSTWIKGQQVTSHCDSIPLYSAIASFAGPVYTHDGLAGVFLGCNSTHVSIASEDCTHGLSVFSIPRDSRDSYVHSAVNYFTLTW</sequence>
<dbReference type="PROSITE" id="PS51670">
    <property type="entry name" value="SHKT"/>
    <property type="match status" value="1"/>
</dbReference>
<evidence type="ECO:0000256" key="2">
    <source>
        <dbReference type="SAM" id="SignalP"/>
    </source>
</evidence>
<comment type="caution">
    <text evidence="4">The sequence shown here is derived from an EMBL/GenBank/DDBJ whole genome shotgun (WGS) entry which is preliminary data.</text>
</comment>
<dbReference type="OrthoDB" id="6139287at2759"/>
<feature type="chain" id="PRO_5012125964" description="ShKT domain-containing protein" evidence="2">
    <location>
        <begin position="22"/>
        <end position="554"/>
    </location>
</feature>
<evidence type="ECO:0000313" key="5">
    <source>
        <dbReference type="Proteomes" id="UP000242188"/>
    </source>
</evidence>
<protein>
    <recommendedName>
        <fullName evidence="3">ShKT domain-containing protein</fullName>
    </recommendedName>
</protein>
<organism evidence="4 5">
    <name type="scientific">Mizuhopecten yessoensis</name>
    <name type="common">Japanese scallop</name>
    <name type="synonym">Patinopecten yessoensis</name>
    <dbReference type="NCBI Taxonomy" id="6573"/>
    <lineage>
        <taxon>Eukaryota</taxon>
        <taxon>Metazoa</taxon>
        <taxon>Spiralia</taxon>
        <taxon>Lophotrochozoa</taxon>
        <taxon>Mollusca</taxon>
        <taxon>Bivalvia</taxon>
        <taxon>Autobranchia</taxon>
        <taxon>Pteriomorphia</taxon>
        <taxon>Pectinida</taxon>
        <taxon>Pectinoidea</taxon>
        <taxon>Pectinidae</taxon>
        <taxon>Mizuhopecten</taxon>
    </lineage>
</organism>
<keyword evidence="5" id="KW-1185">Reference proteome</keyword>
<name>A0A210Q796_MIZYE</name>
<evidence type="ECO:0000259" key="3">
    <source>
        <dbReference type="PROSITE" id="PS51670"/>
    </source>
</evidence>
<dbReference type="Proteomes" id="UP000242188">
    <property type="component" value="Unassembled WGS sequence"/>
</dbReference>
<proteinExistence type="predicted"/>
<feature type="domain" description="ShKT" evidence="3">
    <location>
        <begin position="31"/>
        <end position="64"/>
    </location>
</feature>
<accession>A0A210Q796</accession>
<dbReference type="SMART" id="SM00254">
    <property type="entry name" value="ShKT"/>
    <property type="match status" value="1"/>
</dbReference>
<dbReference type="Pfam" id="PF01549">
    <property type="entry name" value="ShK"/>
    <property type="match status" value="1"/>
</dbReference>
<dbReference type="EMBL" id="NEDP02004718">
    <property type="protein sequence ID" value="OWF44604.1"/>
    <property type="molecule type" value="Genomic_DNA"/>
</dbReference>
<keyword evidence="2" id="KW-0732">Signal</keyword>
<feature type="signal peptide" evidence="2">
    <location>
        <begin position="1"/>
        <end position="21"/>
    </location>
</feature>
<evidence type="ECO:0000313" key="4">
    <source>
        <dbReference type="EMBL" id="OWF44604.1"/>
    </source>
</evidence>
<evidence type="ECO:0000256" key="1">
    <source>
        <dbReference type="PROSITE-ProRule" id="PRU01005"/>
    </source>
</evidence>
<reference evidence="4 5" key="1">
    <citation type="journal article" date="2017" name="Nat. Ecol. Evol.">
        <title>Scallop genome provides insights into evolution of bilaterian karyotype and development.</title>
        <authorList>
            <person name="Wang S."/>
            <person name="Zhang J."/>
            <person name="Jiao W."/>
            <person name="Li J."/>
            <person name="Xun X."/>
            <person name="Sun Y."/>
            <person name="Guo X."/>
            <person name="Huan P."/>
            <person name="Dong B."/>
            <person name="Zhang L."/>
            <person name="Hu X."/>
            <person name="Sun X."/>
            <person name="Wang J."/>
            <person name="Zhao C."/>
            <person name="Wang Y."/>
            <person name="Wang D."/>
            <person name="Huang X."/>
            <person name="Wang R."/>
            <person name="Lv J."/>
            <person name="Li Y."/>
            <person name="Zhang Z."/>
            <person name="Liu B."/>
            <person name="Lu W."/>
            <person name="Hui Y."/>
            <person name="Liang J."/>
            <person name="Zhou Z."/>
            <person name="Hou R."/>
            <person name="Li X."/>
            <person name="Liu Y."/>
            <person name="Li H."/>
            <person name="Ning X."/>
            <person name="Lin Y."/>
            <person name="Zhao L."/>
            <person name="Xing Q."/>
            <person name="Dou J."/>
            <person name="Li Y."/>
            <person name="Mao J."/>
            <person name="Guo H."/>
            <person name="Dou H."/>
            <person name="Li T."/>
            <person name="Mu C."/>
            <person name="Jiang W."/>
            <person name="Fu Q."/>
            <person name="Fu X."/>
            <person name="Miao Y."/>
            <person name="Liu J."/>
            <person name="Yu Q."/>
            <person name="Li R."/>
            <person name="Liao H."/>
            <person name="Li X."/>
            <person name="Kong Y."/>
            <person name="Jiang Z."/>
            <person name="Chourrout D."/>
            <person name="Li R."/>
            <person name="Bao Z."/>
        </authorList>
    </citation>
    <scope>NUCLEOTIDE SEQUENCE [LARGE SCALE GENOMIC DNA]</scope>
    <source>
        <strain evidence="4 5">PY_sf001</strain>
    </source>
</reference>
<dbReference type="AlphaFoldDB" id="A0A210Q796"/>